<feature type="signal peptide" evidence="2">
    <location>
        <begin position="1"/>
        <end position="20"/>
    </location>
</feature>
<comment type="caution">
    <text evidence="3">The sequence shown here is derived from an EMBL/GenBank/DDBJ whole genome shotgun (WGS) entry which is preliminary data.</text>
</comment>
<dbReference type="AlphaFoldDB" id="K5E7L2"/>
<dbReference type="PATRIC" id="fig|993517.3.peg.3132"/>
<dbReference type="Proteomes" id="UP000007993">
    <property type="component" value="Unassembled WGS sequence"/>
</dbReference>
<accession>K5E7L2</accession>
<sequence>MKTFFALLVFAGSLSVVGCAPDDSTTQIEPPAEFSYDDSSYEQEMDSATDAQQE</sequence>
<gene>
    <name evidence="3" type="ORF">RBSH_02891</name>
</gene>
<reference evidence="3 4" key="1">
    <citation type="journal article" date="2013" name="Mar. Genomics">
        <title>Expression of sulfatases in Rhodopirellula baltica and the diversity of sulfatases in the genus Rhodopirellula.</title>
        <authorList>
            <person name="Wegner C.E."/>
            <person name="Richter-Heitmann T."/>
            <person name="Klindworth A."/>
            <person name="Klockow C."/>
            <person name="Richter M."/>
            <person name="Achstetter T."/>
            <person name="Glockner F.O."/>
            <person name="Harder J."/>
        </authorList>
    </citation>
    <scope>NUCLEOTIDE SEQUENCE [LARGE SCALE GENOMIC DNA]</scope>
    <source>
        <strain evidence="3 4">SH28</strain>
    </source>
</reference>
<feature type="chain" id="PRO_5003883090" description="Secreted protein" evidence="2">
    <location>
        <begin position="21"/>
        <end position="54"/>
    </location>
</feature>
<dbReference type="EMBL" id="AMCW01000082">
    <property type="protein sequence ID" value="EKK01761.1"/>
    <property type="molecule type" value="Genomic_DNA"/>
</dbReference>
<evidence type="ECO:0000256" key="1">
    <source>
        <dbReference type="SAM" id="MobiDB-lite"/>
    </source>
</evidence>
<keyword evidence="2" id="KW-0732">Signal</keyword>
<evidence type="ECO:0000313" key="3">
    <source>
        <dbReference type="EMBL" id="EKK01761.1"/>
    </source>
</evidence>
<protein>
    <recommendedName>
        <fullName evidence="5">Secreted protein</fullName>
    </recommendedName>
</protein>
<proteinExistence type="predicted"/>
<organism evidence="3 4">
    <name type="scientific">Rhodopirellula baltica SH28</name>
    <dbReference type="NCBI Taxonomy" id="993517"/>
    <lineage>
        <taxon>Bacteria</taxon>
        <taxon>Pseudomonadati</taxon>
        <taxon>Planctomycetota</taxon>
        <taxon>Planctomycetia</taxon>
        <taxon>Pirellulales</taxon>
        <taxon>Pirellulaceae</taxon>
        <taxon>Rhodopirellula</taxon>
    </lineage>
</organism>
<evidence type="ECO:0008006" key="5">
    <source>
        <dbReference type="Google" id="ProtNLM"/>
    </source>
</evidence>
<name>K5E7L2_RHOBT</name>
<feature type="compositionally biased region" description="Acidic residues" evidence="1">
    <location>
        <begin position="35"/>
        <end position="54"/>
    </location>
</feature>
<feature type="region of interest" description="Disordered" evidence="1">
    <location>
        <begin position="20"/>
        <end position="54"/>
    </location>
</feature>
<evidence type="ECO:0000313" key="4">
    <source>
        <dbReference type="Proteomes" id="UP000007993"/>
    </source>
</evidence>
<dbReference type="PROSITE" id="PS51257">
    <property type="entry name" value="PROKAR_LIPOPROTEIN"/>
    <property type="match status" value="1"/>
</dbReference>
<evidence type="ECO:0000256" key="2">
    <source>
        <dbReference type="SAM" id="SignalP"/>
    </source>
</evidence>